<dbReference type="EC" id="2.1.1.72" evidence="1"/>
<dbReference type="KEGG" id="thao:NI17_016705"/>
<evidence type="ECO:0000256" key="4">
    <source>
        <dbReference type="ARBA" id="ARBA00022691"/>
    </source>
</evidence>
<organism evidence="8 9">
    <name type="scientific">Thermobifida halotolerans</name>
    <dbReference type="NCBI Taxonomy" id="483545"/>
    <lineage>
        <taxon>Bacteria</taxon>
        <taxon>Bacillati</taxon>
        <taxon>Actinomycetota</taxon>
        <taxon>Actinomycetes</taxon>
        <taxon>Streptosporangiales</taxon>
        <taxon>Nocardiopsidaceae</taxon>
        <taxon>Thermobifida</taxon>
    </lineage>
</organism>
<dbReference type="Pfam" id="PF22654">
    <property type="entry name" value="DUF7008"/>
    <property type="match status" value="1"/>
</dbReference>
<dbReference type="Gene3D" id="3.40.50.150">
    <property type="entry name" value="Vaccinia Virus protein VP39"/>
    <property type="match status" value="1"/>
</dbReference>
<dbReference type="GO" id="GO:0003676">
    <property type="term" value="F:nucleic acid binding"/>
    <property type="evidence" value="ECO:0007669"/>
    <property type="project" value="InterPro"/>
</dbReference>
<dbReference type="EMBL" id="CP063196">
    <property type="protein sequence ID" value="UOE18453.1"/>
    <property type="molecule type" value="Genomic_DNA"/>
</dbReference>
<dbReference type="REBASE" id="610251">
    <property type="entry name" value="Tha44931ORF16705P"/>
</dbReference>
<keyword evidence="9" id="KW-1185">Reference proteome</keyword>
<evidence type="ECO:0000256" key="5">
    <source>
        <dbReference type="ARBA" id="ARBA00047942"/>
    </source>
</evidence>
<evidence type="ECO:0000259" key="6">
    <source>
        <dbReference type="Pfam" id="PF07669"/>
    </source>
</evidence>
<dbReference type="Pfam" id="PF07669">
    <property type="entry name" value="Eco57I"/>
    <property type="match status" value="1"/>
</dbReference>
<dbReference type="Proteomes" id="UP000265719">
    <property type="component" value="Chromosome"/>
</dbReference>
<evidence type="ECO:0000259" key="7">
    <source>
        <dbReference type="Pfam" id="PF22654"/>
    </source>
</evidence>
<dbReference type="PANTHER" id="PTHR33841">
    <property type="entry name" value="DNA METHYLTRANSFERASE YEEA-RELATED"/>
    <property type="match status" value="1"/>
</dbReference>
<evidence type="ECO:0000313" key="8">
    <source>
        <dbReference type="EMBL" id="UOE18453.1"/>
    </source>
</evidence>
<feature type="domain" description="Type II methyltransferase M.TaqI-like" evidence="6">
    <location>
        <begin position="292"/>
        <end position="470"/>
    </location>
</feature>
<name>A0A399G6P8_9ACTN</name>
<sequence length="1206" mass="135573">MAGRRDRGGLLDDLRQQVTLLEDDLRARSGEDECATVLEEEYREALEAQRTAAAYRTWRDERVTQVAAAWVLGTLFVRFCEDNGLIEQPWIAGPGDRLDLAESRHQAFSATAPNLGDRDWLVAAFIHLAKCHRTTEGLFNRSYNPLWQITPSHEAAGALLRFWRRRGPDGGPVHVFTDPDLDTRFLGDLYQDLSEHARKTYALLRTPGFVEEFVLDLTLEPAIEEFGLDPELEVHDSSGEVAWRHRGLRTIDPACGSGQFLLGLFTRILARHREAAGPEADDWELVRKTLESVHGCDKNPFAVGIARFRLLVAVLRETGTRRLDQAPDFPLHVAVGDSLLHGRGVETIADDLLPAGRRMFAYTTEDVWEHSRRVDLLGSNSYHVVVADPPYTTVRDKQENANYRSAYDVCSGSYALSVPFAQRMFGLATREHAGFTGQITANSFMKREFGRRLIEDFFGRKVKLTHVIDTSGAFVPGHGAPTVILVGRNTIQGWADPIREVLGVRGEPSPPEDPAQGLVWRSIVENVHRPGIETSWVSVRNGDRDLRITHPWSLSGGGADELRRRLESAPERLSDRVAEIGFGGVLREDCAYMVGEAALERARIGAEHRRPVVEGDSVRDFRITDAVVSLWPYSAATLTPALSFEAQRLLWPRRTLLRNRSAYGSTQLERGLTWYEYSTFPAERYRVPLSITYGETATHNHFVLDRGGKVFKQTAPVVKLPEGATEEDHLRLLGVLNSSTACFWLKQVSQGRSGGGPGRTLLEEAWEERYQFTPTKLHGFPLPTLLPLDLGRALDSLAREAASHEPSAAVAGGAPTRGRLAEARAAAESVRRRMIALQEELDWQVYGLYGLLSDAEAAAVVASDPSKTPEISLGERAFEIVLARQIAVGDSETAWFSRHGSTPVTELPRHWPEEYRRVVQARIDLIEKRRDLALVERPECKRRWAEEPWEGREAAALRSWLLNRCERRDLWFVSRDGRDDVPRAMILTQLADALAHASDGDDVVTVAEWYAADHLGRPGAPLVEVLERLVADQHVPYLAAHRYRPSGLRKRARWEQVWAQQREEDRTGRRLDIPVPPRYTSADFRQPSYWALRGRLDVPRERFVSYPDAAPSGGPALVVGWAGWDHAQRAEALMDLVEAHSATEDRTRERITPLLAGVHELLPWLRQWHGSPGHGGGTAERTTRWLADQQERHHLSEDHLTTWRPA</sequence>
<keyword evidence="3" id="KW-0808">Transferase</keyword>
<proteinExistence type="predicted"/>
<feature type="domain" description="DUF7008" evidence="7">
    <location>
        <begin position="834"/>
        <end position="1205"/>
    </location>
</feature>
<dbReference type="InterPro" id="IPR002052">
    <property type="entry name" value="DNA_methylase_N6_adenine_CS"/>
</dbReference>
<dbReference type="PROSITE" id="PS00092">
    <property type="entry name" value="N6_MTASE"/>
    <property type="match status" value="1"/>
</dbReference>
<dbReference type="NCBIfam" id="NF033451">
    <property type="entry name" value="BREX_2_MTaseX"/>
    <property type="match status" value="1"/>
</dbReference>
<dbReference type="PANTHER" id="PTHR33841:SF1">
    <property type="entry name" value="DNA METHYLTRANSFERASE A"/>
    <property type="match status" value="1"/>
</dbReference>
<dbReference type="GO" id="GO:0032259">
    <property type="term" value="P:methylation"/>
    <property type="evidence" value="ECO:0007669"/>
    <property type="project" value="UniProtKB-KW"/>
</dbReference>
<evidence type="ECO:0000256" key="1">
    <source>
        <dbReference type="ARBA" id="ARBA00011900"/>
    </source>
</evidence>
<keyword evidence="4" id="KW-0949">S-adenosyl-L-methionine</keyword>
<dbReference type="InterPro" id="IPR050953">
    <property type="entry name" value="N4_N6_ade-DNA_methylase"/>
</dbReference>
<protein>
    <recommendedName>
        <fullName evidence="1">site-specific DNA-methyltransferase (adenine-specific)</fullName>
        <ecNumber evidence="1">2.1.1.72</ecNumber>
    </recommendedName>
</protein>
<dbReference type="OrthoDB" id="4280289at2"/>
<dbReference type="SUPFAM" id="SSF53335">
    <property type="entry name" value="S-adenosyl-L-methionine-dependent methyltransferases"/>
    <property type="match status" value="1"/>
</dbReference>
<dbReference type="RefSeq" id="WP_068688167.1">
    <property type="nucleotide sequence ID" value="NZ_CP063196.1"/>
</dbReference>
<evidence type="ECO:0000256" key="2">
    <source>
        <dbReference type="ARBA" id="ARBA00022603"/>
    </source>
</evidence>
<gene>
    <name evidence="8" type="primary">pglX</name>
    <name evidence="8" type="ORF">NI17_016705</name>
</gene>
<dbReference type="InterPro" id="IPR011639">
    <property type="entry name" value="MethylTrfase_TaqI-like_dom"/>
</dbReference>
<reference evidence="8" key="1">
    <citation type="submission" date="2020-10" db="EMBL/GenBank/DDBJ databases">
        <title>De novo genome project of the cellulose decomposer Thermobifida halotolerans type strain.</title>
        <authorList>
            <person name="Nagy I."/>
            <person name="Horvath B."/>
            <person name="Kukolya J."/>
            <person name="Nagy I."/>
            <person name="Orsini M."/>
        </authorList>
    </citation>
    <scope>NUCLEOTIDE SEQUENCE</scope>
    <source>
        <strain evidence="8">DSM 44931</strain>
    </source>
</reference>
<comment type="catalytic activity">
    <reaction evidence="5">
        <text>a 2'-deoxyadenosine in DNA + S-adenosyl-L-methionine = an N(6)-methyl-2'-deoxyadenosine in DNA + S-adenosyl-L-homocysteine + H(+)</text>
        <dbReference type="Rhea" id="RHEA:15197"/>
        <dbReference type="Rhea" id="RHEA-COMP:12418"/>
        <dbReference type="Rhea" id="RHEA-COMP:12419"/>
        <dbReference type="ChEBI" id="CHEBI:15378"/>
        <dbReference type="ChEBI" id="CHEBI:57856"/>
        <dbReference type="ChEBI" id="CHEBI:59789"/>
        <dbReference type="ChEBI" id="CHEBI:90615"/>
        <dbReference type="ChEBI" id="CHEBI:90616"/>
        <dbReference type="EC" id="2.1.1.72"/>
    </reaction>
</comment>
<dbReference type="InterPro" id="IPR054277">
    <property type="entry name" value="DUF7008"/>
</dbReference>
<dbReference type="InterPro" id="IPR029063">
    <property type="entry name" value="SAM-dependent_MTases_sf"/>
</dbReference>
<dbReference type="GO" id="GO:0006304">
    <property type="term" value="P:DNA modification"/>
    <property type="evidence" value="ECO:0007669"/>
    <property type="project" value="InterPro"/>
</dbReference>
<evidence type="ECO:0000256" key="3">
    <source>
        <dbReference type="ARBA" id="ARBA00022679"/>
    </source>
</evidence>
<accession>A0A399G6P8</accession>
<dbReference type="GO" id="GO:0009007">
    <property type="term" value="F:site-specific DNA-methyltransferase (adenine-specific) activity"/>
    <property type="evidence" value="ECO:0007669"/>
    <property type="project" value="UniProtKB-EC"/>
</dbReference>
<dbReference type="AlphaFoldDB" id="A0A399G6P8"/>
<keyword evidence="2" id="KW-0489">Methyltransferase</keyword>
<evidence type="ECO:0000313" key="9">
    <source>
        <dbReference type="Proteomes" id="UP000265719"/>
    </source>
</evidence>